<feature type="disulfide bond" evidence="7">
    <location>
        <begin position="242"/>
        <end position="251"/>
    </location>
</feature>
<evidence type="ECO:0000259" key="8">
    <source>
        <dbReference type="PROSITE" id="PS50026"/>
    </source>
</evidence>
<dbReference type="InterPro" id="IPR014010">
    <property type="entry name" value="REJ_dom"/>
</dbReference>
<dbReference type="PROSITE" id="PS00022">
    <property type="entry name" value="EGF_1"/>
    <property type="match status" value="10"/>
</dbReference>
<proteinExistence type="inferred from homology"/>
<feature type="domain" description="EGF-like" evidence="8">
    <location>
        <begin position="253"/>
        <end position="289"/>
    </location>
</feature>
<evidence type="ECO:0000256" key="7">
    <source>
        <dbReference type="PROSITE-ProRule" id="PRU00076"/>
    </source>
</evidence>
<dbReference type="KEGG" id="ngr:NAEGRDRAFT_30"/>
<dbReference type="PROSITE" id="PS51111">
    <property type="entry name" value="REJ"/>
    <property type="match status" value="1"/>
</dbReference>
<feature type="disulfide bond" evidence="7">
    <location>
        <begin position="108"/>
        <end position="117"/>
    </location>
</feature>
<evidence type="ECO:0000313" key="11">
    <source>
        <dbReference type="Proteomes" id="UP000006671"/>
    </source>
</evidence>
<feature type="disulfide bond" evidence="7">
    <location>
        <begin position="279"/>
        <end position="288"/>
    </location>
</feature>
<gene>
    <name evidence="10" type="ORF">NAEGRDRAFT_30</name>
</gene>
<dbReference type="RefSeq" id="XP_002676428.1">
    <property type="nucleotide sequence ID" value="XM_002676382.1"/>
</dbReference>
<dbReference type="Pfam" id="PF25024">
    <property type="entry name" value="EGF_TEN"/>
    <property type="match status" value="1"/>
</dbReference>
<feature type="domain" description="EGF-like" evidence="8">
    <location>
        <begin position="597"/>
        <end position="639"/>
    </location>
</feature>
<dbReference type="InterPro" id="IPR000742">
    <property type="entry name" value="EGF"/>
</dbReference>
<keyword evidence="5" id="KW-0472">Membrane</keyword>
<dbReference type="Gene3D" id="2.10.25.10">
    <property type="entry name" value="Laminin"/>
    <property type="match status" value="6"/>
</dbReference>
<dbReference type="eggNOG" id="KOG1217">
    <property type="taxonomic scope" value="Eukaryota"/>
</dbReference>
<keyword evidence="7" id="KW-0245">EGF-like domain</keyword>
<comment type="similarity">
    <text evidence="2">Belongs to the polycystin family.</text>
</comment>
<evidence type="ECO:0000256" key="6">
    <source>
        <dbReference type="ARBA" id="ARBA00023157"/>
    </source>
</evidence>
<feature type="non-terminal residue" evidence="10">
    <location>
        <position position="1706"/>
    </location>
</feature>
<keyword evidence="3" id="KW-0812">Transmembrane</keyword>
<evidence type="ECO:0000256" key="1">
    <source>
        <dbReference type="ARBA" id="ARBA00004370"/>
    </source>
</evidence>
<dbReference type="InterPro" id="IPR051830">
    <property type="entry name" value="NOTCH_homolog"/>
</dbReference>
<evidence type="ECO:0000259" key="9">
    <source>
        <dbReference type="PROSITE" id="PS51111"/>
    </source>
</evidence>
<feature type="disulfide bond" evidence="7">
    <location>
        <begin position="629"/>
        <end position="638"/>
    </location>
</feature>
<feature type="non-terminal residue" evidence="10">
    <location>
        <position position="1"/>
    </location>
</feature>
<dbReference type="Proteomes" id="UP000006671">
    <property type="component" value="Unassembled WGS sequence"/>
</dbReference>
<evidence type="ECO:0000256" key="5">
    <source>
        <dbReference type="ARBA" id="ARBA00023136"/>
    </source>
</evidence>
<organism evidence="11">
    <name type="scientific">Naegleria gruberi</name>
    <name type="common">Amoeba</name>
    <dbReference type="NCBI Taxonomy" id="5762"/>
    <lineage>
        <taxon>Eukaryota</taxon>
        <taxon>Discoba</taxon>
        <taxon>Heterolobosea</taxon>
        <taxon>Tetramitia</taxon>
        <taxon>Eutetramitia</taxon>
        <taxon>Vahlkampfiidae</taxon>
        <taxon>Naegleria</taxon>
    </lineage>
</organism>
<protein>
    <submittedName>
        <fullName evidence="10">Predicted protein</fullName>
    </submittedName>
</protein>
<dbReference type="GO" id="GO:0016020">
    <property type="term" value="C:membrane"/>
    <property type="evidence" value="ECO:0007669"/>
    <property type="project" value="UniProtKB-SubCell"/>
</dbReference>
<dbReference type="PANTHER" id="PTHR24033:SF151">
    <property type="entry name" value="NOTCH 2"/>
    <property type="match status" value="1"/>
</dbReference>
<dbReference type="SMART" id="SM00181">
    <property type="entry name" value="EGF"/>
    <property type="match status" value="13"/>
</dbReference>
<dbReference type="InterPro" id="IPR002049">
    <property type="entry name" value="LE_dom"/>
</dbReference>
<dbReference type="GeneID" id="8863311"/>
<dbReference type="EMBL" id="GG738872">
    <property type="protein sequence ID" value="EFC43684.1"/>
    <property type="molecule type" value="Genomic_DNA"/>
</dbReference>
<comment type="caution">
    <text evidence="7">Lacks conserved residue(s) required for the propagation of feature annotation.</text>
</comment>
<feature type="disulfide bond" evidence="7">
    <location>
        <begin position="177"/>
        <end position="186"/>
    </location>
</feature>
<dbReference type="InterPro" id="IPR013111">
    <property type="entry name" value="EGF_extracell"/>
</dbReference>
<comment type="subcellular location">
    <subcellularLocation>
        <location evidence="1">Membrane</location>
    </subcellularLocation>
</comment>
<keyword evidence="11" id="KW-1185">Reference proteome</keyword>
<keyword evidence="6 7" id="KW-1015">Disulfide bond</keyword>
<dbReference type="Pfam" id="PF07974">
    <property type="entry name" value="EGF_2"/>
    <property type="match status" value="1"/>
</dbReference>
<dbReference type="Pfam" id="PF02010">
    <property type="entry name" value="REJ"/>
    <property type="match status" value="1"/>
</dbReference>
<dbReference type="Gene3D" id="2.170.300.10">
    <property type="entry name" value="Tie2 ligand-binding domain superfamily"/>
    <property type="match status" value="1"/>
</dbReference>
<feature type="domain" description="REJ" evidence="9">
    <location>
        <begin position="878"/>
        <end position="1421"/>
    </location>
</feature>
<evidence type="ECO:0000256" key="3">
    <source>
        <dbReference type="ARBA" id="ARBA00022692"/>
    </source>
</evidence>
<dbReference type="OrthoDB" id="283575at2759"/>
<feature type="domain" description="EGF-like" evidence="8">
    <location>
        <begin position="218"/>
        <end position="252"/>
    </location>
</feature>
<feature type="disulfide bond" evidence="7">
    <location>
        <begin position="761"/>
        <end position="770"/>
    </location>
</feature>
<sequence>YTCDGLLSTNTLVCSGHGVCIDNNCSCSQGWTGSNCSQPQCNGILASDVNVCSGNGTCITNVMKPYCSCKSGYFGDACDIYSCSNIPKTVSNTCSGNGKCVGMNNCECKEGWIGSNCDVTSCSGVLSNSSNIGSRNVCTCNEGYIGSNCSIPICFGKTGNSACSLNGKCVSPNLCNCTTGYVGEECQIPTCGGLNSTDPAVCNGGSCISYEKCIPKCHGTPSNNGNVCSGRGSCISQDACNCTKLYEGTNCENLKKCSTLTCVNGGECLYTLNGEVCNCTDSYFGARCEKKKCCKLDCLNGGVCENDKCVFCPSEYSGENCDIYTPSVDCITLPSTALSFCKSSIDYTVLNSVYNSGALNASHARLLIARAASRIDALAKEQFDNYINLYSQEGKTCDEKCIATLTKFVCYMKFQSCSKRDSIATSTQVCKSVCEQVVKTELTSIPDSFTGLCDSFTTTNCFFGSFLPSDTTCHGVSYTASSVCSGKGKCSSQDNCDCSKGYTGSKCELPICYDKDSSHSLVCSGRGQCVGVNTCKCNNGFTGPECQLSTCNGKLESEGGCSFRGSCSDSHTCTCSGNFAGSSCGSCKTGMTGPNCDIPICNGVKATDGSVCSGKGKCVLENNSPVCKCNTGFDGTSCQNFKCNDIDRTSALVCGGRGKCISHNACVCSSSTFDASKFCSECTPSFTGSDCSEKICSDELTCSGHGKCDNSFKCGCTGNWAGEFCNKCKSGFVGTDCQFECSPSKNCNNRGSCNMDGSCACQAHTSGAQCESCESGWFGEKCDFSVDSTSFGFSTLGDSIYGVVYSSLKKKFMCSDLIVNHEILGVGAKCLLNSEKSSMEITLGPSASISIGGTLQFKNYFGSQETTQVSIKNKDYLPLSPTASLTADKASVSKACGSIYLDASGSVSLDRRSLIFTWSTILAPTTDDADALEVLLAGQSGSGIKVSGQTLGIGSYTVQVTVTSSFSQQHSTASVSFQISDLTSPTVSIKEGLESTMIIGKTSIISPTVSFPSCYGGSGPLSYEYSLDRAKSVDTTVTVKKNKELLVFSNDFTKISVEGDYYFVLTVSQSGAATVNVPFKVTAKALPLIVSFSVRDMSQSFETPVTFNVEKQDPSNPSETSGSISLSCVNLLTAVPCFDPIIDDADQFKFSRSMEAGVYSFTTIFSKGLTRTSSATVKITVTEQPKSKIIRASIVPPTGCDTSVVDPSSDFILQASNQDSLSSARIYAWSSSDLDLSSVTTNLKYIQIPKTLLVPGAVNKVSLNIVDGDRSGSADITFTVNAPPTVGILEVNPTTGVALKDEFQIKCGNGWYDPQVPLSYEFLYKLTTDSTWSILSSKSEKKSIATSLPAGTLDIKVVVYDANGASSETTTQIVTTVPSPQEALAALTVSQQGSVTVSSISSALSVVGSVSAATPEEKEALKAAGTAFVDKYFKQADEQGSVVAETSDSVASKVSVLSSIGGCVNNLADSTVSFSVSKFSETTSTASTSSSIKMNDQDIANSQNSANAFSSHISGTMRRTFTLDDMSRIEQIFSDLVNVQIKNLVADMPAVKTTTSNMNVYARLVSITTLEGLNENVDSTTSFNLTKDFTSMPEFDQVESVKLYYKTQSTTMKSAVSKSVEFSIFNNDQQMSFNNNYTIASISIGKLPSARNLHGLVAKCFELQNGTYIQSTQCTILSESDKSITIQTRTTGSFIVKLVSQTETST</sequence>
<dbReference type="VEuPathDB" id="AmoebaDB:NAEGRDRAFT_30"/>
<feature type="domain" description="EGF-like" evidence="8">
    <location>
        <begin position="150"/>
        <end position="187"/>
    </location>
</feature>
<keyword evidence="4" id="KW-1133">Transmembrane helix</keyword>
<reference evidence="10 11" key="1">
    <citation type="journal article" date="2010" name="Cell">
        <title>The genome of Naegleria gruberi illuminates early eukaryotic versatility.</title>
        <authorList>
            <person name="Fritz-Laylin L.K."/>
            <person name="Prochnik S.E."/>
            <person name="Ginger M.L."/>
            <person name="Dacks J.B."/>
            <person name="Carpenter M.L."/>
            <person name="Field M.C."/>
            <person name="Kuo A."/>
            <person name="Paredez A."/>
            <person name="Chapman J."/>
            <person name="Pham J."/>
            <person name="Shu S."/>
            <person name="Neupane R."/>
            <person name="Cipriano M."/>
            <person name="Mancuso J."/>
            <person name="Tu H."/>
            <person name="Salamov A."/>
            <person name="Lindquist E."/>
            <person name="Shapiro H."/>
            <person name="Lucas S."/>
            <person name="Grigoriev I.V."/>
            <person name="Cande W.Z."/>
            <person name="Fulton C."/>
            <person name="Rokhsar D.S."/>
            <person name="Dawson S.C."/>
        </authorList>
    </citation>
    <scope>NUCLEOTIDE SEQUENCE [LARGE SCALE GENOMIC DNA]</scope>
    <source>
        <strain evidence="10 11">NEG-M</strain>
    </source>
</reference>
<dbReference type="InParanoid" id="D2VHH8"/>
<evidence type="ECO:0000256" key="2">
    <source>
        <dbReference type="ARBA" id="ARBA00007200"/>
    </source>
</evidence>
<dbReference type="PROSITE" id="PS50026">
    <property type="entry name" value="EGF_3"/>
    <property type="match status" value="9"/>
</dbReference>
<dbReference type="STRING" id="5762.D2VHH8"/>
<name>D2VHH8_NAEGR</name>
<dbReference type="SUPFAM" id="SSF57196">
    <property type="entry name" value="EGF/Laminin"/>
    <property type="match status" value="2"/>
</dbReference>
<dbReference type="PROSITE" id="PS01186">
    <property type="entry name" value="EGF_2"/>
    <property type="match status" value="6"/>
</dbReference>
<feature type="domain" description="EGF-like" evidence="8">
    <location>
        <begin position="85"/>
        <end position="118"/>
    </location>
</feature>
<dbReference type="PANTHER" id="PTHR24033">
    <property type="entry name" value="EGF-LIKE DOMAIN-CONTAINING PROTEIN"/>
    <property type="match status" value="1"/>
</dbReference>
<evidence type="ECO:0000313" key="10">
    <source>
        <dbReference type="EMBL" id="EFC43684.1"/>
    </source>
</evidence>
<feature type="domain" description="EGF-like" evidence="8">
    <location>
        <begin position="738"/>
        <end position="771"/>
    </location>
</feature>
<dbReference type="InterPro" id="IPR002859">
    <property type="entry name" value="PKD/REJ-like"/>
</dbReference>
<feature type="disulfide bond" evidence="7">
    <location>
        <begin position="498"/>
        <end position="507"/>
    </location>
</feature>
<feature type="domain" description="EGF-like" evidence="8">
    <location>
        <begin position="514"/>
        <end position="547"/>
    </location>
</feature>
<feature type="disulfide bond" evidence="7">
    <location>
        <begin position="537"/>
        <end position="546"/>
    </location>
</feature>
<feature type="domain" description="EGF-like" evidence="8">
    <location>
        <begin position="42"/>
        <end position="79"/>
    </location>
</feature>
<feature type="domain" description="EGF-like" evidence="8">
    <location>
        <begin position="475"/>
        <end position="508"/>
    </location>
</feature>
<feature type="disulfide bond" evidence="7">
    <location>
        <begin position="69"/>
        <end position="78"/>
    </location>
</feature>
<accession>D2VHH8</accession>
<evidence type="ECO:0000256" key="4">
    <source>
        <dbReference type="ARBA" id="ARBA00022989"/>
    </source>
</evidence>
<dbReference type="PROSITE" id="PS01248">
    <property type="entry name" value="EGF_LAM_1"/>
    <property type="match status" value="1"/>
</dbReference>